<keyword evidence="4" id="KW-1185">Reference proteome</keyword>
<dbReference type="RefSeq" id="WP_217138844.1">
    <property type="nucleotide sequence ID" value="NZ_JAFMOU010000070.1"/>
</dbReference>
<keyword evidence="1" id="KW-0862">Zinc</keyword>
<organism evidence="3 4">
    <name type="scientific">Rahnella perminowiae</name>
    <dbReference type="NCBI Taxonomy" id="2816244"/>
    <lineage>
        <taxon>Bacteria</taxon>
        <taxon>Pseudomonadati</taxon>
        <taxon>Pseudomonadota</taxon>
        <taxon>Gammaproteobacteria</taxon>
        <taxon>Enterobacterales</taxon>
        <taxon>Yersiniaceae</taxon>
        <taxon>Rahnella</taxon>
    </lineage>
</organism>
<evidence type="ECO:0000256" key="1">
    <source>
        <dbReference type="PROSITE-ProRule" id="PRU00333"/>
    </source>
</evidence>
<dbReference type="Proteomes" id="UP000699865">
    <property type="component" value="Unassembled WGS sequence"/>
</dbReference>
<feature type="binding site" evidence="1">
    <location>
        <position position="284"/>
    </location>
    <ligand>
        <name>Zn(2+)</name>
        <dbReference type="ChEBI" id="CHEBI:29105"/>
    </ligand>
</feature>
<keyword evidence="1" id="KW-0808">Transferase</keyword>
<dbReference type="PANTHER" id="PTHR11103:SF18">
    <property type="entry name" value="SLR1189 PROTEIN"/>
    <property type="match status" value="1"/>
</dbReference>
<keyword evidence="1" id="KW-0489">Methyltransferase</keyword>
<reference evidence="3 4" key="1">
    <citation type="submission" date="2021-03" db="EMBL/GenBank/DDBJ databases">
        <title>Five novel Rahnella species.</title>
        <authorList>
            <person name="Brady C."/>
            <person name="Asselin J."/>
            <person name="Beer S."/>
            <person name="Bruberg M.B."/>
            <person name="Crampton B."/>
            <person name="Venter S."/>
            <person name="Arnold D."/>
            <person name="Denman S."/>
        </authorList>
    </citation>
    <scope>NUCLEOTIDE SEQUENCE [LARGE SCALE GENOMIC DNA]</scope>
    <source>
        <strain evidence="3 4">L72c</strain>
    </source>
</reference>
<feature type="domain" description="Hcy-binding" evidence="2">
    <location>
        <begin position="1"/>
        <end position="298"/>
    </location>
</feature>
<sequence>MISNIKILDGGMGRELARMGAPFRQPEWSALALMQAPEFVRAAHDAFIAAGSQVITTNSYAVVPFHVGEEVFAEQGAALIALSGKLAREAADAARAAVQVAGSLPPVLGSYRPDLFEPVAAKKLLQVLVDNLTDSVDVWLAETQSSVAEVEAVRDVLGDDLRPLWLSFTLQDNLDDQGNALLRSGEAVVDAVSVALRVSAAAVLFNCSRPEVMATAVKTARAALTAQGSQLDIGVYANAFEPSDNKRGANEGLSKMRQDTDPAGYLDFAKDWVAQGATMVGGCCGIGPEHIAALKQAFAR</sequence>
<dbReference type="EMBL" id="JAFMOU010000070">
    <property type="protein sequence ID" value="MBU9836510.1"/>
    <property type="molecule type" value="Genomic_DNA"/>
</dbReference>
<protein>
    <submittedName>
        <fullName evidence="3">Homocysteine S-methyltransferase family protein</fullName>
    </submittedName>
</protein>
<evidence type="ECO:0000313" key="4">
    <source>
        <dbReference type="Proteomes" id="UP000699865"/>
    </source>
</evidence>
<dbReference type="InterPro" id="IPR003726">
    <property type="entry name" value="HCY_dom"/>
</dbReference>
<dbReference type="InterPro" id="IPR017226">
    <property type="entry name" value="BHMT-like"/>
</dbReference>
<dbReference type="PANTHER" id="PTHR11103">
    <property type="entry name" value="SLR1189 PROTEIN"/>
    <property type="match status" value="1"/>
</dbReference>
<proteinExistence type="predicted"/>
<dbReference type="Pfam" id="PF02574">
    <property type="entry name" value="S-methyl_trans"/>
    <property type="match status" value="1"/>
</dbReference>
<feature type="binding site" evidence="1">
    <location>
        <position position="207"/>
    </location>
    <ligand>
        <name>Zn(2+)</name>
        <dbReference type="ChEBI" id="CHEBI:29105"/>
    </ligand>
</feature>
<keyword evidence="1" id="KW-0479">Metal-binding</keyword>
<name>A0ABS6L3T4_9GAMM</name>
<dbReference type="PROSITE" id="PS50970">
    <property type="entry name" value="HCY"/>
    <property type="match status" value="1"/>
</dbReference>
<evidence type="ECO:0000313" key="3">
    <source>
        <dbReference type="EMBL" id="MBU9836510.1"/>
    </source>
</evidence>
<accession>A0ABS6L3T4</accession>
<feature type="binding site" evidence="1">
    <location>
        <position position="283"/>
    </location>
    <ligand>
        <name>Zn(2+)</name>
        <dbReference type="ChEBI" id="CHEBI:29105"/>
    </ligand>
</feature>
<gene>
    <name evidence="3" type="ORF">J1786_17035</name>
</gene>
<evidence type="ECO:0000259" key="2">
    <source>
        <dbReference type="PROSITE" id="PS50970"/>
    </source>
</evidence>
<comment type="cofactor">
    <cofactor evidence="1">
        <name>Zn(2+)</name>
        <dbReference type="ChEBI" id="CHEBI:29105"/>
    </cofactor>
</comment>
<dbReference type="PIRSF" id="PIRSF037505">
    <property type="entry name" value="Betaine_HMT"/>
    <property type="match status" value="1"/>
</dbReference>
<comment type="caution">
    <text evidence="3">The sequence shown here is derived from an EMBL/GenBank/DDBJ whole genome shotgun (WGS) entry which is preliminary data.</text>
</comment>